<proteinExistence type="predicted"/>
<comment type="caution">
    <text evidence="1">The sequence shown here is derived from an EMBL/GenBank/DDBJ whole genome shotgun (WGS) entry which is preliminary data.</text>
</comment>
<accession>A0ACB9YVG7</accession>
<sequence>MASNQMPLMLGGDAMQVDLDDVDDLFGDGAPLALPPRPPSKRLRQRLDDLRSRGSCQGIAWSKGGTIASITPDGQKLQLRYIRADIKDASYALSEPTTVAPWGTLPAGPLVHLSWGPSNSELAVIDAVGRVLIINFNANLNRPLLMRKWDHDPVDDLHAIVGTYWLHNLPQPNPRAPNTPPYTPSYAPAIRNSTNNNYNFGMTPIISTGPWHPHPNKSALVCITTNGTLKMFWGQNNGQVQETTLDLENITLGDDLITHAAVCSDRTKTLIIAMATASNQLRIAQVGINWGIPKPDGAQAVPPGSHTLNPTLSKRHVTVTNWFQPGTADSHLDASMPKITHIELLPSIPNGAIKDWSPVVVLTVRSFVPEPNSPYTQEVQSIIDRWEFLSEQQQTFHPAFEQLGARRNNDRTSPVTGSRLKKSESIIIHKIILGVHVVNFGKVICFTYHDGSVEYRDRFTMDELYREPVLDRISSIMDVGFSQSGEPSCLQTALSPTNFSLIQLCEGGQVKWRSIDYALADVESMTDVQVSALVASFTISTAQAATQGANIDDILAVAKHFIHKDGFAVEWVKSMVTMMKIAVDYTEDAPHDHLIKNNVLQMCLSIMNYLGWRGNFQPRQAWGKLSMIALNLRNIVIMITLSSNNITVNKNLMTPLDESEVVNALAGCVKWSTDLLCWLCDSLFCLFDDAQFMKLLKQPQLAQMTQYLHSKNEIALHLVLCSATRGLLSAVCRRITLLDSFSTRAISWYENRDKPVNPNDSRVTAHQALYAAYQRIRLYTSTSLVKADELDRLLTSLGADIRSAYNTSLAVLGEQAARAALSHAQKNPNVNAPRPDISQEAIARGRQHCELQMLVLQAPPMSFVPVIDKFFNKDLKEFRAHSEVAKLYFADYSILEINDGPRTLEKRKRGGARVDLFKRIEISRKPSSGSDKAQLPWRSCTRCGSVMEDLAMVSQKPGLTFLLRQQTLCCCGGRMALLPQEGAAHS</sequence>
<dbReference type="EMBL" id="MU393506">
    <property type="protein sequence ID" value="KAI4863333.1"/>
    <property type="molecule type" value="Genomic_DNA"/>
</dbReference>
<keyword evidence="2" id="KW-1185">Reference proteome</keyword>
<dbReference type="Proteomes" id="UP001497700">
    <property type="component" value="Unassembled WGS sequence"/>
</dbReference>
<protein>
    <submittedName>
        <fullName evidence="1">RNA polymerase II mediator complex subunit Sin4</fullName>
    </submittedName>
</protein>
<gene>
    <name evidence="1" type="ORF">F4820DRAFT_377270</name>
</gene>
<reference evidence="1 2" key="1">
    <citation type="journal article" date="2022" name="New Phytol.">
        <title>Ecological generalism drives hyperdiversity of secondary metabolite gene clusters in xylarialean endophytes.</title>
        <authorList>
            <person name="Franco M.E.E."/>
            <person name="Wisecaver J.H."/>
            <person name="Arnold A.E."/>
            <person name="Ju Y.M."/>
            <person name="Slot J.C."/>
            <person name="Ahrendt S."/>
            <person name="Moore L.P."/>
            <person name="Eastman K.E."/>
            <person name="Scott K."/>
            <person name="Konkel Z."/>
            <person name="Mondo S.J."/>
            <person name="Kuo A."/>
            <person name="Hayes R.D."/>
            <person name="Haridas S."/>
            <person name="Andreopoulos B."/>
            <person name="Riley R."/>
            <person name="LaButti K."/>
            <person name="Pangilinan J."/>
            <person name="Lipzen A."/>
            <person name="Amirebrahimi M."/>
            <person name="Yan J."/>
            <person name="Adam C."/>
            <person name="Keymanesh K."/>
            <person name="Ng V."/>
            <person name="Louie K."/>
            <person name="Northen T."/>
            <person name="Drula E."/>
            <person name="Henrissat B."/>
            <person name="Hsieh H.M."/>
            <person name="Youens-Clark K."/>
            <person name="Lutzoni F."/>
            <person name="Miadlikowska J."/>
            <person name="Eastwood D.C."/>
            <person name="Hamelin R.C."/>
            <person name="Grigoriev I.V."/>
            <person name="U'Ren J.M."/>
        </authorList>
    </citation>
    <scope>NUCLEOTIDE SEQUENCE [LARGE SCALE GENOMIC DNA]</scope>
    <source>
        <strain evidence="1 2">CBS 119005</strain>
    </source>
</reference>
<evidence type="ECO:0000313" key="2">
    <source>
        <dbReference type="Proteomes" id="UP001497700"/>
    </source>
</evidence>
<organism evidence="1 2">
    <name type="scientific">Hypoxylon rubiginosum</name>
    <dbReference type="NCBI Taxonomy" id="110542"/>
    <lineage>
        <taxon>Eukaryota</taxon>
        <taxon>Fungi</taxon>
        <taxon>Dikarya</taxon>
        <taxon>Ascomycota</taxon>
        <taxon>Pezizomycotina</taxon>
        <taxon>Sordariomycetes</taxon>
        <taxon>Xylariomycetidae</taxon>
        <taxon>Xylariales</taxon>
        <taxon>Hypoxylaceae</taxon>
        <taxon>Hypoxylon</taxon>
    </lineage>
</organism>
<evidence type="ECO:0000313" key="1">
    <source>
        <dbReference type="EMBL" id="KAI4863333.1"/>
    </source>
</evidence>
<name>A0ACB9YVG7_9PEZI</name>